<protein>
    <submittedName>
        <fullName evidence="2">Uncharacterized protein</fullName>
    </submittedName>
</protein>
<evidence type="ECO:0000256" key="1">
    <source>
        <dbReference type="SAM" id="MobiDB-lite"/>
    </source>
</evidence>
<comment type="caution">
    <text evidence="2">The sequence shown here is derived from an EMBL/GenBank/DDBJ whole genome shotgun (WGS) entry which is preliminary data.</text>
</comment>
<feature type="compositionally biased region" description="Polar residues" evidence="1">
    <location>
        <begin position="31"/>
        <end position="53"/>
    </location>
</feature>
<evidence type="ECO:0000313" key="2">
    <source>
        <dbReference type="EMBL" id="MBE9215829.1"/>
    </source>
</evidence>
<proteinExistence type="predicted"/>
<reference evidence="2" key="1">
    <citation type="submission" date="2020-10" db="EMBL/GenBank/DDBJ databases">
        <authorList>
            <person name="Castelo-Branco R."/>
            <person name="Eusebio N."/>
            <person name="Adriana R."/>
            <person name="Vieira A."/>
            <person name="Brugerolle De Fraissinette N."/>
            <person name="Rezende De Castro R."/>
            <person name="Schneider M.P."/>
            <person name="Vasconcelos V."/>
            <person name="Leao P.N."/>
        </authorList>
    </citation>
    <scope>NUCLEOTIDE SEQUENCE</scope>
    <source>
        <strain evidence="2">LEGE 06105</strain>
    </source>
</reference>
<dbReference type="Proteomes" id="UP000620559">
    <property type="component" value="Unassembled WGS sequence"/>
</dbReference>
<dbReference type="AlphaFoldDB" id="A0A8J7FDU5"/>
<sequence length="155" mass="16947">MKFISGILGGKKKNGNFFLELKEEPDEPMPSSDSKPVEASNNGAKPAATNGSQPVDIVKVKDENNQVKEVPSDKVKQVDIELVQTAKGLEATAVPVENKKAAKKASTTVNKPEEPKETTFAPKYLIPKNDNIRRRPGANMNSFLDMARQVKTPMN</sequence>
<name>A0A8J7FDU5_9CYAN</name>
<keyword evidence="3" id="KW-1185">Reference proteome</keyword>
<accession>A0A8J7FDU5</accession>
<feature type="region of interest" description="Disordered" evidence="1">
    <location>
        <begin position="22"/>
        <end position="56"/>
    </location>
</feature>
<evidence type="ECO:0000313" key="3">
    <source>
        <dbReference type="Proteomes" id="UP000620559"/>
    </source>
</evidence>
<feature type="region of interest" description="Disordered" evidence="1">
    <location>
        <begin position="100"/>
        <end position="155"/>
    </location>
</feature>
<organism evidence="2 3">
    <name type="scientific">Plectonema cf. radiosum LEGE 06105</name>
    <dbReference type="NCBI Taxonomy" id="945769"/>
    <lineage>
        <taxon>Bacteria</taxon>
        <taxon>Bacillati</taxon>
        <taxon>Cyanobacteriota</taxon>
        <taxon>Cyanophyceae</taxon>
        <taxon>Oscillatoriophycideae</taxon>
        <taxon>Oscillatoriales</taxon>
        <taxon>Microcoleaceae</taxon>
        <taxon>Plectonema</taxon>
    </lineage>
</organism>
<dbReference type="EMBL" id="JADEWL010000120">
    <property type="protein sequence ID" value="MBE9215829.1"/>
    <property type="molecule type" value="Genomic_DNA"/>
</dbReference>
<dbReference type="RefSeq" id="WP_193924062.1">
    <property type="nucleotide sequence ID" value="NZ_JADEWL010000120.1"/>
</dbReference>
<gene>
    <name evidence="2" type="ORF">IQ247_24735</name>
</gene>